<evidence type="ECO:0000313" key="1">
    <source>
        <dbReference type="EMBL" id="KAJ2797417.1"/>
    </source>
</evidence>
<accession>A0ACC1KYE8</accession>
<sequence>LKESQELYQGCEFISKKTRSIYAWRTALWVRFCKERNHDFTVTEDRLIEYLDWLFDIDLVNNINTKKSYVPDILRDHMGSVICLWRIQTGNDPDM</sequence>
<comment type="caution">
    <text evidence="1">The sequence shown here is derived from an EMBL/GenBank/DDBJ whole genome shotgun (WGS) entry which is preliminary data.</text>
</comment>
<protein>
    <submittedName>
        <fullName evidence="1">Uncharacterized protein</fullName>
    </submittedName>
</protein>
<organism evidence="1 2">
    <name type="scientific">Coemansia furcata</name>
    <dbReference type="NCBI Taxonomy" id="417177"/>
    <lineage>
        <taxon>Eukaryota</taxon>
        <taxon>Fungi</taxon>
        <taxon>Fungi incertae sedis</taxon>
        <taxon>Zoopagomycota</taxon>
        <taxon>Kickxellomycotina</taxon>
        <taxon>Kickxellomycetes</taxon>
        <taxon>Kickxellales</taxon>
        <taxon>Kickxellaceae</taxon>
        <taxon>Coemansia</taxon>
    </lineage>
</organism>
<name>A0ACC1KYE8_9FUNG</name>
<feature type="non-terminal residue" evidence="1">
    <location>
        <position position="1"/>
    </location>
</feature>
<reference evidence="1" key="1">
    <citation type="submission" date="2022-07" db="EMBL/GenBank/DDBJ databases">
        <title>Phylogenomic reconstructions and comparative analyses of Kickxellomycotina fungi.</title>
        <authorList>
            <person name="Reynolds N.K."/>
            <person name="Stajich J.E."/>
            <person name="Barry K."/>
            <person name="Grigoriev I.V."/>
            <person name="Crous P."/>
            <person name="Smith M.E."/>
        </authorList>
    </citation>
    <scope>NUCLEOTIDE SEQUENCE</scope>
    <source>
        <strain evidence="1">CBS 102833</strain>
    </source>
</reference>
<gene>
    <name evidence="1" type="ORF">H4S07_005951</name>
</gene>
<keyword evidence="2" id="KW-1185">Reference proteome</keyword>
<dbReference type="EMBL" id="JANBUP010003229">
    <property type="protein sequence ID" value="KAJ2797417.1"/>
    <property type="molecule type" value="Genomic_DNA"/>
</dbReference>
<evidence type="ECO:0000313" key="2">
    <source>
        <dbReference type="Proteomes" id="UP001140096"/>
    </source>
</evidence>
<feature type="non-terminal residue" evidence="1">
    <location>
        <position position="95"/>
    </location>
</feature>
<dbReference type="Proteomes" id="UP001140096">
    <property type="component" value="Unassembled WGS sequence"/>
</dbReference>
<proteinExistence type="predicted"/>